<dbReference type="Proteomes" id="UP000244940">
    <property type="component" value="Unassembled WGS sequence"/>
</dbReference>
<keyword evidence="1 4" id="KW-0808">Transferase</keyword>
<sequence>MTPDQLAALHARAFTTPAPWRAGSFAALLDSPHVFLTADADHRSFALGRVVAGEAELLTLATDPACRRQGLARARLDAFDAEARARGAERAFLEVAEDNAAARALYAACGWTAQGRRPGYYVAPTGASVAALILCKSFA</sequence>
<dbReference type="SUPFAM" id="SSF55729">
    <property type="entry name" value="Acyl-CoA N-acyltransferases (Nat)"/>
    <property type="match status" value="1"/>
</dbReference>
<dbReference type="GeneID" id="94365721"/>
<accession>A0A2U2C8H9</accession>
<dbReference type="PANTHER" id="PTHR43420:SF51">
    <property type="entry name" value="PEPTIDYL-LYSINE N-ACETYLTRANSFERASE YIAC"/>
    <property type="match status" value="1"/>
</dbReference>
<dbReference type="Pfam" id="PF00583">
    <property type="entry name" value="Acetyltransf_1"/>
    <property type="match status" value="1"/>
</dbReference>
<dbReference type="PROSITE" id="PS51186">
    <property type="entry name" value="GNAT"/>
    <property type="match status" value="1"/>
</dbReference>
<evidence type="ECO:0000259" key="3">
    <source>
        <dbReference type="PROSITE" id="PS51186"/>
    </source>
</evidence>
<evidence type="ECO:0000313" key="5">
    <source>
        <dbReference type="Proteomes" id="UP000244940"/>
    </source>
</evidence>
<keyword evidence="2" id="KW-0012">Acyltransferase</keyword>
<dbReference type="InterPro" id="IPR050680">
    <property type="entry name" value="YpeA/RimI_acetyltransf"/>
</dbReference>
<feature type="domain" description="N-acetyltransferase" evidence="3">
    <location>
        <begin position="1"/>
        <end position="139"/>
    </location>
</feature>
<evidence type="ECO:0000313" key="4">
    <source>
        <dbReference type="EMBL" id="PWE28173.1"/>
    </source>
</evidence>
<dbReference type="GO" id="GO:0016747">
    <property type="term" value="F:acyltransferase activity, transferring groups other than amino-acyl groups"/>
    <property type="evidence" value="ECO:0007669"/>
    <property type="project" value="InterPro"/>
</dbReference>
<dbReference type="InterPro" id="IPR000182">
    <property type="entry name" value="GNAT_dom"/>
</dbReference>
<keyword evidence="5" id="KW-1185">Reference proteome</keyword>
<protein>
    <submittedName>
        <fullName evidence="4">Ribosomal-protein-alanine acetyltransferase</fullName>
    </submittedName>
</protein>
<evidence type="ECO:0000256" key="2">
    <source>
        <dbReference type="ARBA" id="ARBA00023315"/>
    </source>
</evidence>
<evidence type="ECO:0000256" key="1">
    <source>
        <dbReference type="ARBA" id="ARBA00022679"/>
    </source>
</evidence>
<dbReference type="Gene3D" id="3.40.630.30">
    <property type="match status" value="1"/>
</dbReference>
<dbReference type="OrthoDB" id="9804026at2"/>
<reference evidence="4 5" key="1">
    <citation type="submission" date="2018-05" db="EMBL/GenBank/DDBJ databases">
        <title>Pararhodobacter marina sp. nov., isolated from deep-sea water of the Indian Ocean.</title>
        <authorList>
            <person name="Lai Q.Sr."/>
            <person name="Liu X."/>
            <person name="Shao Z."/>
        </authorList>
    </citation>
    <scope>NUCLEOTIDE SEQUENCE [LARGE SCALE GENOMIC DNA]</scope>
    <source>
        <strain evidence="4 5">CIC4N-9</strain>
    </source>
</reference>
<comment type="caution">
    <text evidence="4">The sequence shown here is derived from an EMBL/GenBank/DDBJ whole genome shotgun (WGS) entry which is preliminary data.</text>
</comment>
<dbReference type="InterPro" id="IPR016181">
    <property type="entry name" value="Acyl_CoA_acyltransferase"/>
</dbReference>
<dbReference type="AlphaFoldDB" id="A0A2U2C8H9"/>
<dbReference type="RefSeq" id="WP_109533680.1">
    <property type="nucleotide sequence ID" value="NZ_QEYD01000007.1"/>
</dbReference>
<dbReference type="EMBL" id="QEYD01000007">
    <property type="protein sequence ID" value="PWE28173.1"/>
    <property type="molecule type" value="Genomic_DNA"/>
</dbReference>
<dbReference type="CDD" id="cd04301">
    <property type="entry name" value="NAT_SF"/>
    <property type="match status" value="1"/>
</dbReference>
<proteinExistence type="predicted"/>
<dbReference type="PANTHER" id="PTHR43420">
    <property type="entry name" value="ACETYLTRANSFERASE"/>
    <property type="match status" value="1"/>
</dbReference>
<name>A0A2U2C8H9_9RHOB</name>
<organism evidence="4 5">
    <name type="scientific">Pararhodobacter marinus</name>
    <dbReference type="NCBI Taxonomy" id="2184063"/>
    <lineage>
        <taxon>Bacteria</taxon>
        <taxon>Pseudomonadati</taxon>
        <taxon>Pseudomonadota</taxon>
        <taxon>Alphaproteobacteria</taxon>
        <taxon>Rhodobacterales</taxon>
        <taxon>Paracoccaceae</taxon>
        <taxon>Pararhodobacter</taxon>
    </lineage>
</organism>
<gene>
    <name evidence="4" type="ORF">C4N9_12550</name>
</gene>